<feature type="compositionally biased region" description="Low complexity" evidence="1">
    <location>
        <begin position="18"/>
        <end position="33"/>
    </location>
</feature>
<dbReference type="OrthoDB" id="1894923at2759"/>
<proteinExistence type="predicted"/>
<organism evidence="2 3">
    <name type="scientific">Papaver somniferum</name>
    <name type="common">Opium poppy</name>
    <dbReference type="NCBI Taxonomy" id="3469"/>
    <lineage>
        <taxon>Eukaryota</taxon>
        <taxon>Viridiplantae</taxon>
        <taxon>Streptophyta</taxon>
        <taxon>Embryophyta</taxon>
        <taxon>Tracheophyta</taxon>
        <taxon>Spermatophyta</taxon>
        <taxon>Magnoliopsida</taxon>
        <taxon>Ranunculales</taxon>
        <taxon>Papaveraceae</taxon>
        <taxon>Papaveroideae</taxon>
        <taxon>Papaver</taxon>
    </lineage>
</organism>
<dbReference type="PANTHER" id="PTHR34191">
    <property type="entry name" value="LATE EMBRYOGENESIS ABUNDANT PROTEIN (LEA) FAMILY PROTEIN"/>
    <property type="match status" value="1"/>
</dbReference>
<evidence type="ECO:0000313" key="2">
    <source>
        <dbReference type="EMBL" id="RZC59946.1"/>
    </source>
</evidence>
<gene>
    <name evidence="2" type="ORF">C5167_021711</name>
</gene>
<keyword evidence="3" id="KW-1185">Reference proteome</keyword>
<dbReference type="EMBL" id="CM010719">
    <property type="protein sequence ID" value="RZC59946.1"/>
    <property type="molecule type" value="Genomic_DNA"/>
</dbReference>
<dbReference type="InterPro" id="IPR039624">
    <property type="entry name" value="LEA1/2/D7/KIN2"/>
</dbReference>
<evidence type="ECO:0000256" key="1">
    <source>
        <dbReference type="SAM" id="MobiDB-lite"/>
    </source>
</evidence>
<feature type="region of interest" description="Disordered" evidence="1">
    <location>
        <begin position="1"/>
        <end position="71"/>
    </location>
</feature>
<dbReference type="Proteomes" id="UP000316621">
    <property type="component" value="Chromosome 5"/>
</dbReference>
<dbReference type="AlphaFoldDB" id="A0A4Y7JHE1"/>
<accession>A0A4Y7JHE1</accession>
<feature type="compositionally biased region" description="Polar residues" evidence="1">
    <location>
        <begin position="1"/>
        <end position="17"/>
    </location>
</feature>
<dbReference type="PANTHER" id="PTHR34191:SF20">
    <property type="entry name" value="LATE EMBRYOGENESIS ABUNDANT PROTEIN (LEA) FAMILY PROTEIN"/>
    <property type="match status" value="1"/>
</dbReference>
<evidence type="ECO:0000313" key="3">
    <source>
        <dbReference type="Proteomes" id="UP000316621"/>
    </source>
</evidence>
<name>A0A4Y7JHE1_PAPSO</name>
<protein>
    <submittedName>
        <fullName evidence="2">Uncharacterized protein</fullName>
    </submittedName>
</protein>
<dbReference type="Gramene" id="RZC59946">
    <property type="protein sequence ID" value="RZC59946"/>
    <property type="gene ID" value="C5167_021711"/>
</dbReference>
<sequence>MSADQSPNTDGWVQSAKNTANAAGGHIGNAAQATRDFVTGAGQPKKEETPGFLESAKNTASTAGGHVAGAAQTTKDYVVGAPKKEETPGFLQQTGTNVMNTAQAAADTVTKSAQGAVDAVKNTMGMNDEKK</sequence>
<reference evidence="2 3" key="1">
    <citation type="journal article" date="2018" name="Science">
        <title>The opium poppy genome and morphinan production.</title>
        <authorList>
            <person name="Guo L."/>
            <person name="Winzer T."/>
            <person name="Yang X."/>
            <person name="Li Y."/>
            <person name="Ning Z."/>
            <person name="He Z."/>
            <person name="Teodor R."/>
            <person name="Lu Y."/>
            <person name="Bowser T.A."/>
            <person name="Graham I.A."/>
            <person name="Ye K."/>
        </authorList>
    </citation>
    <scope>NUCLEOTIDE SEQUENCE [LARGE SCALE GENOMIC DNA]</scope>
    <source>
        <strain evidence="3">cv. HN1</strain>
        <tissue evidence="2">Leaves</tissue>
    </source>
</reference>